<dbReference type="InterPro" id="IPR000073">
    <property type="entry name" value="AB_hydrolase_1"/>
</dbReference>
<proteinExistence type="predicted"/>
<dbReference type="InterPro" id="IPR050266">
    <property type="entry name" value="AB_hydrolase_sf"/>
</dbReference>
<dbReference type="Proteomes" id="UP001595640">
    <property type="component" value="Unassembled WGS sequence"/>
</dbReference>
<keyword evidence="1 3" id="KW-0378">Hydrolase</keyword>
<dbReference type="RefSeq" id="WP_019017978.1">
    <property type="nucleotide sequence ID" value="NZ_BMXD01000002.1"/>
</dbReference>
<gene>
    <name evidence="3" type="ORF">ACFOEI_09825</name>
</gene>
<name>A0ABV7M260_9GAMM</name>
<dbReference type="PANTHER" id="PTHR43798">
    <property type="entry name" value="MONOACYLGLYCEROL LIPASE"/>
    <property type="match status" value="1"/>
</dbReference>
<dbReference type="EMBL" id="JBHRUH010000015">
    <property type="protein sequence ID" value="MFC3292368.1"/>
    <property type="molecule type" value="Genomic_DNA"/>
</dbReference>
<evidence type="ECO:0000313" key="4">
    <source>
        <dbReference type="Proteomes" id="UP001595640"/>
    </source>
</evidence>
<evidence type="ECO:0000259" key="2">
    <source>
        <dbReference type="Pfam" id="PF12697"/>
    </source>
</evidence>
<dbReference type="InterPro" id="IPR029058">
    <property type="entry name" value="AB_hydrolase_fold"/>
</dbReference>
<accession>A0ABV7M260</accession>
<sequence length="248" mass="27194">MTQIVLLSGWGIDARLWQRLAPHWPSHLRISSPDWPGYGQRSPLVDPTDLDALAHAMRDNLPADAIWVGWSLGGMLAAALQTRLPAPQALVMLGAIPRFVDHIHGGISQQEIETFRRAFARDPQRTWQHFLHWQASGEPSPRHARQCLDALLGNRMPADTATLAGGLEQLACLDLHAVLERADCPVIYVHGDNDPLLPATNRCQPIIRLADCGHCPHLSAPARLARILAQIANEPTSGRSLSEVLHAG</sequence>
<dbReference type="PANTHER" id="PTHR43798:SF31">
    <property type="entry name" value="AB HYDROLASE SUPERFAMILY PROTEIN YCLE"/>
    <property type="match status" value="1"/>
</dbReference>
<dbReference type="SUPFAM" id="SSF53474">
    <property type="entry name" value="alpha/beta-Hydrolases"/>
    <property type="match status" value="1"/>
</dbReference>
<keyword evidence="4" id="KW-1185">Reference proteome</keyword>
<evidence type="ECO:0000313" key="3">
    <source>
        <dbReference type="EMBL" id="MFC3292368.1"/>
    </source>
</evidence>
<protein>
    <submittedName>
        <fullName evidence="3">Alpha/beta fold hydrolase</fullName>
    </submittedName>
</protein>
<evidence type="ECO:0000256" key="1">
    <source>
        <dbReference type="ARBA" id="ARBA00022801"/>
    </source>
</evidence>
<reference evidence="4" key="1">
    <citation type="journal article" date="2019" name="Int. J. Syst. Evol. Microbiol.">
        <title>The Global Catalogue of Microorganisms (GCM) 10K type strain sequencing project: providing services to taxonomists for standard genome sequencing and annotation.</title>
        <authorList>
            <consortium name="The Broad Institute Genomics Platform"/>
            <consortium name="The Broad Institute Genome Sequencing Center for Infectious Disease"/>
            <person name="Wu L."/>
            <person name="Ma J."/>
        </authorList>
    </citation>
    <scope>NUCLEOTIDE SEQUENCE [LARGE SCALE GENOMIC DNA]</scope>
    <source>
        <strain evidence="4">KCTC 12847</strain>
    </source>
</reference>
<dbReference type="GO" id="GO:0016787">
    <property type="term" value="F:hydrolase activity"/>
    <property type="evidence" value="ECO:0007669"/>
    <property type="project" value="UniProtKB-KW"/>
</dbReference>
<organism evidence="3 4">
    <name type="scientific">Modicisalibacter luteus</name>
    <dbReference type="NCBI Taxonomy" id="453962"/>
    <lineage>
        <taxon>Bacteria</taxon>
        <taxon>Pseudomonadati</taxon>
        <taxon>Pseudomonadota</taxon>
        <taxon>Gammaproteobacteria</taxon>
        <taxon>Oceanospirillales</taxon>
        <taxon>Halomonadaceae</taxon>
        <taxon>Modicisalibacter</taxon>
    </lineage>
</organism>
<dbReference type="Pfam" id="PF12697">
    <property type="entry name" value="Abhydrolase_6"/>
    <property type="match status" value="1"/>
</dbReference>
<dbReference type="Gene3D" id="3.40.50.1820">
    <property type="entry name" value="alpha/beta hydrolase"/>
    <property type="match status" value="1"/>
</dbReference>
<comment type="caution">
    <text evidence="3">The sequence shown here is derived from an EMBL/GenBank/DDBJ whole genome shotgun (WGS) entry which is preliminary data.</text>
</comment>
<feature type="domain" description="AB hydrolase-1" evidence="2">
    <location>
        <begin position="4"/>
        <end position="226"/>
    </location>
</feature>